<feature type="compositionally biased region" description="Pro residues" evidence="1">
    <location>
        <begin position="180"/>
        <end position="191"/>
    </location>
</feature>
<evidence type="ECO:0000256" key="1">
    <source>
        <dbReference type="SAM" id="MobiDB-lite"/>
    </source>
</evidence>
<evidence type="ECO:0000313" key="3">
    <source>
        <dbReference type="Proteomes" id="UP000823388"/>
    </source>
</evidence>
<feature type="compositionally biased region" description="Low complexity" evidence="1">
    <location>
        <begin position="88"/>
        <end position="99"/>
    </location>
</feature>
<comment type="caution">
    <text evidence="2">The sequence shown here is derived from an EMBL/GenBank/DDBJ whole genome shotgun (WGS) entry which is preliminary data.</text>
</comment>
<sequence>MTQKPATTVAEVALLHNRASRAGCQCASCAWQLHSCVGSHPLRTSSTRHKDAAPPQPTTPGRHPGHAARRRQPQGGASRPAHRRPGKASRAAKAPLAAAPRHRQPAPPRCSQPDQASHRRLSRHGAAGTPVAPAPTLCRSQADEGVRSSSPGVSRRRRRPSLRTDPAPRPPDPAMEAPDPASPEPPAPPPRVRQRAPRHHLQPRRQGPRPQREDASPGHQSTGLTPEPAAAPPTLPHHRAEVSSPRAGISPDERSPAAAILASTRASGALLRRRRGGEEARDGWRRRRGGGAARVAPCEGDDAGAW</sequence>
<dbReference type="AlphaFoldDB" id="A0A8T0PGK9"/>
<proteinExistence type="predicted"/>
<feature type="compositionally biased region" description="Low complexity" evidence="1">
    <location>
        <begin position="125"/>
        <end position="136"/>
    </location>
</feature>
<keyword evidence="3" id="KW-1185">Reference proteome</keyword>
<feature type="compositionally biased region" description="Basic residues" evidence="1">
    <location>
        <begin position="63"/>
        <end position="72"/>
    </location>
</feature>
<dbReference type="Proteomes" id="UP000823388">
    <property type="component" value="Chromosome 8K"/>
</dbReference>
<protein>
    <submittedName>
        <fullName evidence="2">Uncharacterized protein</fullName>
    </submittedName>
</protein>
<accession>A0A8T0PGK9</accession>
<feature type="region of interest" description="Disordered" evidence="1">
    <location>
        <begin position="39"/>
        <end position="306"/>
    </location>
</feature>
<reference evidence="2" key="1">
    <citation type="submission" date="2020-05" db="EMBL/GenBank/DDBJ databases">
        <title>WGS assembly of Panicum virgatum.</title>
        <authorList>
            <person name="Lovell J.T."/>
            <person name="Jenkins J."/>
            <person name="Shu S."/>
            <person name="Juenger T.E."/>
            <person name="Schmutz J."/>
        </authorList>
    </citation>
    <scope>NUCLEOTIDE SEQUENCE</scope>
    <source>
        <strain evidence="2">AP13</strain>
    </source>
</reference>
<evidence type="ECO:0000313" key="2">
    <source>
        <dbReference type="EMBL" id="KAG2560038.1"/>
    </source>
</evidence>
<name>A0A8T0PGK9_PANVG</name>
<feature type="compositionally biased region" description="Basic residues" evidence="1">
    <location>
        <begin position="192"/>
        <end position="207"/>
    </location>
</feature>
<dbReference type="EMBL" id="CM029051">
    <property type="protein sequence ID" value="KAG2560038.1"/>
    <property type="molecule type" value="Genomic_DNA"/>
</dbReference>
<organism evidence="2 3">
    <name type="scientific">Panicum virgatum</name>
    <name type="common">Blackwell switchgrass</name>
    <dbReference type="NCBI Taxonomy" id="38727"/>
    <lineage>
        <taxon>Eukaryota</taxon>
        <taxon>Viridiplantae</taxon>
        <taxon>Streptophyta</taxon>
        <taxon>Embryophyta</taxon>
        <taxon>Tracheophyta</taxon>
        <taxon>Spermatophyta</taxon>
        <taxon>Magnoliopsida</taxon>
        <taxon>Liliopsida</taxon>
        <taxon>Poales</taxon>
        <taxon>Poaceae</taxon>
        <taxon>PACMAD clade</taxon>
        <taxon>Panicoideae</taxon>
        <taxon>Panicodae</taxon>
        <taxon>Paniceae</taxon>
        <taxon>Panicinae</taxon>
        <taxon>Panicum</taxon>
        <taxon>Panicum sect. Hiantes</taxon>
    </lineage>
</organism>
<gene>
    <name evidence="2" type="ORF">PVAP13_8KG031102</name>
</gene>